<keyword evidence="3 8" id="KW-0699">rRNA-binding</keyword>
<comment type="subunit">
    <text evidence="8">Part of the 30S ribosomal subunit. Contacts proteins S4 and S8.</text>
</comment>
<dbReference type="GO" id="GO:0003735">
    <property type="term" value="F:structural constituent of ribosome"/>
    <property type="evidence" value="ECO:0007669"/>
    <property type="project" value="UniProtKB-UniRule"/>
</dbReference>
<gene>
    <name evidence="8 11" type="primary">rpsE</name>
    <name evidence="11" type="ORF">V7x_15530</name>
</gene>
<dbReference type="EMBL" id="SJPZ01000001">
    <property type="protein sequence ID" value="TWU65997.1"/>
    <property type="molecule type" value="Genomic_DNA"/>
</dbReference>
<evidence type="ECO:0000256" key="9">
    <source>
        <dbReference type="RuleBase" id="RU003823"/>
    </source>
</evidence>
<evidence type="ECO:0000256" key="8">
    <source>
        <dbReference type="HAMAP-Rule" id="MF_01307"/>
    </source>
</evidence>
<accession>A0A5C6FSI2</accession>
<keyword evidence="6 8" id="KW-0687">Ribonucleoprotein</keyword>
<feature type="domain" description="S5 DRBM" evidence="10">
    <location>
        <begin position="21"/>
        <end position="84"/>
    </location>
</feature>
<keyword evidence="4 8" id="KW-0694">RNA-binding</keyword>
<dbReference type="InterPro" id="IPR005324">
    <property type="entry name" value="Ribosomal_uS5_C"/>
</dbReference>
<dbReference type="InterPro" id="IPR014721">
    <property type="entry name" value="Ribsml_uS5_D2-typ_fold_subgr"/>
</dbReference>
<evidence type="ECO:0000259" key="10">
    <source>
        <dbReference type="PROSITE" id="PS50881"/>
    </source>
</evidence>
<dbReference type="PANTHER" id="PTHR48277:SF1">
    <property type="entry name" value="MITOCHONDRIAL RIBOSOMAL PROTEIN S5"/>
    <property type="match status" value="1"/>
</dbReference>
<evidence type="ECO:0000256" key="1">
    <source>
        <dbReference type="ARBA" id="ARBA00003093"/>
    </source>
</evidence>
<dbReference type="GO" id="GO:0019843">
    <property type="term" value="F:rRNA binding"/>
    <property type="evidence" value="ECO:0007669"/>
    <property type="project" value="UniProtKB-UniRule"/>
</dbReference>
<comment type="caution">
    <text evidence="11">The sequence shown here is derived from an EMBL/GenBank/DDBJ whole genome shotgun (WGS) entry which is preliminary data.</text>
</comment>
<dbReference type="HAMAP" id="MF_01307_B">
    <property type="entry name" value="Ribosomal_uS5_B"/>
    <property type="match status" value="1"/>
</dbReference>
<comment type="domain">
    <text evidence="8">The N-terminal domain interacts with the head of the 30S subunit; the C-terminal domain interacts with the body and contacts protein S4. The interaction surface between S4 and S5 is involved in control of translational fidelity.</text>
</comment>
<dbReference type="FunFam" id="3.30.230.10:FF:000002">
    <property type="entry name" value="30S ribosomal protein S5"/>
    <property type="match status" value="1"/>
</dbReference>
<reference evidence="11 12" key="1">
    <citation type="submission" date="2019-02" db="EMBL/GenBank/DDBJ databases">
        <title>Deep-cultivation of Planctomycetes and their phenomic and genomic characterization uncovers novel biology.</title>
        <authorList>
            <person name="Wiegand S."/>
            <person name="Jogler M."/>
            <person name="Boedeker C."/>
            <person name="Pinto D."/>
            <person name="Vollmers J."/>
            <person name="Rivas-Marin E."/>
            <person name="Kohn T."/>
            <person name="Peeters S.H."/>
            <person name="Heuer A."/>
            <person name="Rast P."/>
            <person name="Oberbeckmann S."/>
            <person name="Bunk B."/>
            <person name="Jeske O."/>
            <person name="Meyerdierks A."/>
            <person name="Storesund J.E."/>
            <person name="Kallscheuer N."/>
            <person name="Luecker S."/>
            <person name="Lage O.M."/>
            <person name="Pohl T."/>
            <person name="Merkel B.J."/>
            <person name="Hornburger P."/>
            <person name="Mueller R.-W."/>
            <person name="Bruemmer F."/>
            <person name="Labrenz M."/>
            <person name="Spormann A.M."/>
            <person name="Op Den Camp H."/>
            <person name="Overmann J."/>
            <person name="Amann R."/>
            <person name="Jetten M.S.M."/>
            <person name="Mascher T."/>
            <person name="Medema M.H."/>
            <person name="Devos D.P."/>
            <person name="Kaster A.-K."/>
            <person name="Ovreas L."/>
            <person name="Rohde M."/>
            <person name="Galperin M.Y."/>
            <person name="Jogler C."/>
        </authorList>
    </citation>
    <scope>NUCLEOTIDE SEQUENCE [LARGE SCALE GENOMIC DNA]</scope>
    <source>
        <strain evidence="11 12">V7</strain>
    </source>
</reference>
<dbReference type="InterPro" id="IPR020568">
    <property type="entry name" value="Ribosomal_Su5_D2-typ_SF"/>
</dbReference>
<evidence type="ECO:0000313" key="11">
    <source>
        <dbReference type="EMBL" id="TWU65997.1"/>
    </source>
</evidence>
<dbReference type="Proteomes" id="UP000316476">
    <property type="component" value="Unassembled WGS sequence"/>
</dbReference>
<evidence type="ECO:0000313" key="12">
    <source>
        <dbReference type="Proteomes" id="UP000316476"/>
    </source>
</evidence>
<dbReference type="InterPro" id="IPR005712">
    <property type="entry name" value="Ribosomal_uS5_bac-type"/>
</dbReference>
<dbReference type="Pfam" id="PF00333">
    <property type="entry name" value="Ribosomal_S5"/>
    <property type="match status" value="1"/>
</dbReference>
<dbReference type="NCBIfam" id="TIGR01021">
    <property type="entry name" value="rpsE_bact"/>
    <property type="match status" value="1"/>
</dbReference>
<dbReference type="GO" id="GO:0006412">
    <property type="term" value="P:translation"/>
    <property type="evidence" value="ECO:0007669"/>
    <property type="project" value="UniProtKB-UniRule"/>
</dbReference>
<comment type="function">
    <text evidence="1 8">Located at the back of the 30S subunit body where it stabilizes the conformation of the head with respect to the body.</text>
</comment>
<sequence>MSSGHRNKRKKNEEPAVGDGMLDRVVKIKRCAAVVKGGRRFSFAAMVVVGDGQGKVGWGYGKANEVPPSVQKAQKQASRSLVQVPLVDGSIPHQVWGHFGAAKVLLVPAGAGTGIIAGQAVRAVCEATGIHDILTKSYGTNNPVTLVKATFDALEKLRTIEQVAALRGLEPAELVEN</sequence>
<organism evidence="11 12">
    <name type="scientific">Crateriforma conspicua</name>
    <dbReference type="NCBI Taxonomy" id="2527996"/>
    <lineage>
        <taxon>Bacteria</taxon>
        <taxon>Pseudomonadati</taxon>
        <taxon>Planctomycetota</taxon>
        <taxon>Planctomycetia</taxon>
        <taxon>Planctomycetales</taxon>
        <taxon>Planctomycetaceae</taxon>
        <taxon>Crateriforma</taxon>
    </lineage>
</organism>
<protein>
    <recommendedName>
        <fullName evidence="7 8">Small ribosomal subunit protein uS5</fullName>
    </recommendedName>
</protein>
<evidence type="ECO:0000256" key="5">
    <source>
        <dbReference type="ARBA" id="ARBA00022980"/>
    </source>
</evidence>
<name>A0A5C6FSI2_9PLAN</name>
<dbReference type="InterPro" id="IPR018192">
    <property type="entry name" value="Ribosomal_uS5_N_CS"/>
</dbReference>
<dbReference type="Pfam" id="PF03719">
    <property type="entry name" value="Ribosomal_S5_C"/>
    <property type="match status" value="1"/>
</dbReference>
<evidence type="ECO:0000256" key="6">
    <source>
        <dbReference type="ARBA" id="ARBA00023274"/>
    </source>
</evidence>
<dbReference type="InterPro" id="IPR013810">
    <property type="entry name" value="Ribosomal_uS5_N"/>
</dbReference>
<dbReference type="GO" id="GO:0015935">
    <property type="term" value="C:small ribosomal subunit"/>
    <property type="evidence" value="ECO:0007669"/>
    <property type="project" value="InterPro"/>
</dbReference>
<comment type="similarity">
    <text evidence="2 8 9">Belongs to the universal ribosomal protein uS5 family.</text>
</comment>
<dbReference type="Gene3D" id="3.30.230.10">
    <property type="match status" value="1"/>
</dbReference>
<dbReference type="PROSITE" id="PS00585">
    <property type="entry name" value="RIBOSOMAL_S5"/>
    <property type="match status" value="1"/>
</dbReference>
<dbReference type="AlphaFoldDB" id="A0A5C6FSI2"/>
<proteinExistence type="inferred from homology"/>
<evidence type="ECO:0000256" key="2">
    <source>
        <dbReference type="ARBA" id="ARBA00008945"/>
    </source>
</evidence>
<dbReference type="PROSITE" id="PS50881">
    <property type="entry name" value="S5_DSRBD"/>
    <property type="match status" value="1"/>
</dbReference>
<dbReference type="SUPFAM" id="SSF54211">
    <property type="entry name" value="Ribosomal protein S5 domain 2-like"/>
    <property type="match status" value="1"/>
</dbReference>
<dbReference type="InterPro" id="IPR000851">
    <property type="entry name" value="Ribosomal_uS5"/>
</dbReference>
<dbReference type="RefSeq" id="WP_146412497.1">
    <property type="nucleotide sequence ID" value="NZ_SJPZ01000001.1"/>
</dbReference>
<dbReference type="PANTHER" id="PTHR48277">
    <property type="entry name" value="MITOCHONDRIAL RIBOSOMAL PROTEIN S5"/>
    <property type="match status" value="1"/>
</dbReference>
<evidence type="ECO:0000256" key="4">
    <source>
        <dbReference type="ARBA" id="ARBA00022884"/>
    </source>
</evidence>
<comment type="function">
    <text evidence="8">With S4 and S12 plays an important role in translational accuracy.</text>
</comment>
<keyword evidence="5 8" id="KW-0689">Ribosomal protein</keyword>
<dbReference type="Gene3D" id="3.30.160.20">
    <property type="match status" value="1"/>
</dbReference>
<dbReference type="OrthoDB" id="9809045at2"/>
<evidence type="ECO:0000256" key="7">
    <source>
        <dbReference type="ARBA" id="ARBA00035255"/>
    </source>
</evidence>
<evidence type="ECO:0000256" key="3">
    <source>
        <dbReference type="ARBA" id="ARBA00022730"/>
    </source>
</evidence>
<dbReference type="GO" id="GO:0005737">
    <property type="term" value="C:cytoplasm"/>
    <property type="evidence" value="ECO:0007669"/>
    <property type="project" value="UniProtKB-ARBA"/>
</dbReference>
<dbReference type="SUPFAM" id="SSF54768">
    <property type="entry name" value="dsRNA-binding domain-like"/>
    <property type="match status" value="1"/>
</dbReference>